<dbReference type="AlphaFoldDB" id="A0A7I4YSY7"/>
<protein>
    <submittedName>
        <fullName evidence="2">HTH psq-type domain-containing protein</fullName>
    </submittedName>
</protein>
<name>A0A7I4YSY7_HAECO</name>
<proteinExistence type="predicted"/>
<evidence type="ECO:0000313" key="2">
    <source>
        <dbReference type="WBParaSite" id="HCON_00139650-00001"/>
    </source>
</evidence>
<keyword evidence="1" id="KW-1185">Reference proteome</keyword>
<organism evidence="1 2">
    <name type="scientific">Haemonchus contortus</name>
    <name type="common">Barber pole worm</name>
    <dbReference type="NCBI Taxonomy" id="6289"/>
    <lineage>
        <taxon>Eukaryota</taxon>
        <taxon>Metazoa</taxon>
        <taxon>Ecdysozoa</taxon>
        <taxon>Nematoda</taxon>
        <taxon>Chromadorea</taxon>
        <taxon>Rhabditida</taxon>
        <taxon>Rhabditina</taxon>
        <taxon>Rhabditomorpha</taxon>
        <taxon>Strongyloidea</taxon>
        <taxon>Trichostrongylidae</taxon>
        <taxon>Haemonchus</taxon>
    </lineage>
</organism>
<dbReference type="Proteomes" id="UP000025227">
    <property type="component" value="Unplaced"/>
</dbReference>
<accession>A0A7I4YSY7</accession>
<reference evidence="2" key="1">
    <citation type="submission" date="2020-12" db="UniProtKB">
        <authorList>
            <consortium name="WormBaseParasite"/>
        </authorList>
    </citation>
    <scope>IDENTIFICATION</scope>
    <source>
        <strain evidence="2">MHco3</strain>
    </source>
</reference>
<evidence type="ECO:0000313" key="1">
    <source>
        <dbReference type="Proteomes" id="UP000025227"/>
    </source>
</evidence>
<sequence>MSSAVNETKMLKGQASQHKRSLAGIAIEFHKSTSIRTARRARSRKWYQAEKIVLEQNFLEAGLRSPLGPNQQTWNSVKDVLQCAIETLLRREEVRKKQGSVVLE</sequence>
<dbReference type="WBParaSite" id="HCON_00139650-00001">
    <property type="protein sequence ID" value="HCON_00139650-00001"/>
    <property type="gene ID" value="HCON_00139650"/>
</dbReference>